<proteinExistence type="predicted"/>
<evidence type="ECO:0000256" key="1">
    <source>
        <dbReference type="SAM" id="MobiDB-lite"/>
    </source>
</evidence>
<feature type="compositionally biased region" description="Basic and acidic residues" evidence="1">
    <location>
        <begin position="17"/>
        <end position="30"/>
    </location>
</feature>
<keyword evidence="3" id="KW-1185">Reference proteome</keyword>
<evidence type="ECO:0000313" key="2">
    <source>
        <dbReference type="EMBL" id="EIM57329.1"/>
    </source>
</evidence>
<dbReference type="AlphaFoldDB" id="I5AU56"/>
<organism evidence="2 3">
    <name type="scientific">Eubacterium cellulosolvens (strain ATCC 43171 / JCM 9499 / 6)</name>
    <name type="common">Cillobacterium cellulosolvens</name>
    <dbReference type="NCBI Taxonomy" id="633697"/>
    <lineage>
        <taxon>Bacteria</taxon>
        <taxon>Bacillati</taxon>
        <taxon>Bacillota</taxon>
        <taxon>Clostridia</taxon>
        <taxon>Eubacteriales</taxon>
        <taxon>Eubacteriaceae</taxon>
        <taxon>Eubacterium</taxon>
    </lineage>
</organism>
<protein>
    <submittedName>
        <fullName evidence="2">Uncharacterized protein</fullName>
    </submittedName>
</protein>
<evidence type="ECO:0000313" key="3">
    <source>
        <dbReference type="Proteomes" id="UP000005753"/>
    </source>
</evidence>
<reference evidence="2 3" key="1">
    <citation type="submission" date="2010-08" db="EMBL/GenBank/DDBJ databases">
        <authorList>
            <consortium name="US DOE Joint Genome Institute (JGI-PGF)"/>
            <person name="Lucas S."/>
            <person name="Copeland A."/>
            <person name="Lapidus A."/>
            <person name="Cheng J.-F."/>
            <person name="Bruce D."/>
            <person name="Goodwin L."/>
            <person name="Pitluck S."/>
            <person name="Land M.L."/>
            <person name="Hauser L."/>
            <person name="Chang Y.-J."/>
            <person name="Anderson I.J."/>
            <person name="Johnson E."/>
            <person name="Mulhopadhyay B."/>
            <person name="Kyrpides N."/>
            <person name="Woyke T.J."/>
        </authorList>
    </citation>
    <scope>NUCLEOTIDE SEQUENCE [LARGE SCALE GENOMIC DNA]</scope>
    <source>
        <strain evidence="2 3">6</strain>
    </source>
</reference>
<sequence>MRQISVNRQTTLNAETKTVETQEGTRHEGEGYKSLSHNRVLCLSHRKVLHNPYEIKCPVSLYQGTGKDSVYFYGIGSSKDIAASQFLHAVFFRKFSVKSDVVDAADPRLQANVRRIGVRL</sequence>
<dbReference type="HOGENOM" id="CLU_2046146_0_0_9"/>
<feature type="compositionally biased region" description="Polar residues" evidence="1">
    <location>
        <begin position="1"/>
        <end position="16"/>
    </location>
</feature>
<accession>I5AU56</accession>
<dbReference type="EMBL" id="CM001487">
    <property type="protein sequence ID" value="EIM57329.1"/>
    <property type="molecule type" value="Genomic_DNA"/>
</dbReference>
<dbReference type="Proteomes" id="UP000005753">
    <property type="component" value="Chromosome"/>
</dbReference>
<feature type="region of interest" description="Disordered" evidence="1">
    <location>
        <begin position="1"/>
        <end position="30"/>
    </location>
</feature>
<gene>
    <name evidence="2" type="ORF">EubceDRAFT1_1537</name>
</gene>
<name>I5AU56_EUBC6</name>
<reference evidence="2 3" key="2">
    <citation type="submission" date="2012-02" db="EMBL/GenBank/DDBJ databases">
        <title>Improved High-Quality Draft sequence of Eubacterium cellulosolvens 6.</title>
        <authorList>
            <consortium name="US DOE Joint Genome Institute"/>
            <person name="Lucas S."/>
            <person name="Han J."/>
            <person name="Lapidus A."/>
            <person name="Cheng J.-F."/>
            <person name="Goodwin L."/>
            <person name="Pitluck S."/>
            <person name="Peters L."/>
            <person name="Mikhailova N."/>
            <person name="Gu W."/>
            <person name="Detter J.C."/>
            <person name="Han C."/>
            <person name="Tapia R."/>
            <person name="Land M."/>
            <person name="Hauser L."/>
            <person name="Kyrpides N."/>
            <person name="Ivanova N."/>
            <person name="Pagani I."/>
            <person name="Johnson E."/>
            <person name="Mukhopadhyay B."/>
            <person name="Anderson I."/>
            <person name="Woyke T."/>
        </authorList>
    </citation>
    <scope>NUCLEOTIDE SEQUENCE [LARGE SCALE GENOMIC DNA]</scope>
    <source>
        <strain evidence="2 3">6</strain>
    </source>
</reference>